<dbReference type="SUPFAM" id="SSF53474">
    <property type="entry name" value="alpha/beta-Hydrolases"/>
    <property type="match status" value="1"/>
</dbReference>
<reference evidence="1 2" key="1">
    <citation type="submission" date="2019-04" db="EMBL/GenBank/DDBJ databases">
        <title>Cohnella sp. nov., isolated from soil.</title>
        <authorList>
            <person name="Kim W."/>
        </authorList>
    </citation>
    <scope>NUCLEOTIDE SEQUENCE [LARGE SCALE GENOMIC DNA]</scope>
    <source>
        <strain evidence="1 2">CAU 1483</strain>
    </source>
</reference>
<dbReference type="InterPro" id="IPR000801">
    <property type="entry name" value="Esterase-like"/>
</dbReference>
<proteinExistence type="predicted"/>
<evidence type="ECO:0000313" key="1">
    <source>
        <dbReference type="EMBL" id="TJY42643.1"/>
    </source>
</evidence>
<dbReference type="PANTHER" id="PTHR48098">
    <property type="entry name" value="ENTEROCHELIN ESTERASE-RELATED"/>
    <property type="match status" value="1"/>
</dbReference>
<gene>
    <name evidence="1" type="ORF">E5161_07255</name>
</gene>
<dbReference type="Pfam" id="PF00756">
    <property type="entry name" value="Esterase"/>
    <property type="match status" value="1"/>
</dbReference>
<dbReference type="OrthoDB" id="9803578at2"/>
<name>A0A4U0FCN3_9BACL</name>
<accession>A0A4U0FCN3</accession>
<dbReference type="InterPro" id="IPR029058">
    <property type="entry name" value="AB_hydrolase_fold"/>
</dbReference>
<dbReference type="EMBL" id="SUPK01000003">
    <property type="protein sequence ID" value="TJY42643.1"/>
    <property type="molecule type" value="Genomic_DNA"/>
</dbReference>
<dbReference type="PANTHER" id="PTHR48098:SF1">
    <property type="entry name" value="DIACYLGLYCEROL ACYLTRANSFERASE_MYCOLYLTRANSFERASE AG85A"/>
    <property type="match status" value="1"/>
</dbReference>
<keyword evidence="2" id="KW-1185">Reference proteome</keyword>
<dbReference type="Proteomes" id="UP000309673">
    <property type="component" value="Unassembled WGS sequence"/>
</dbReference>
<evidence type="ECO:0000313" key="2">
    <source>
        <dbReference type="Proteomes" id="UP000309673"/>
    </source>
</evidence>
<dbReference type="GO" id="GO:0016747">
    <property type="term" value="F:acyltransferase activity, transferring groups other than amino-acyl groups"/>
    <property type="evidence" value="ECO:0007669"/>
    <property type="project" value="TreeGrafter"/>
</dbReference>
<organism evidence="1 2">
    <name type="scientific">Cohnella pontilimi</name>
    <dbReference type="NCBI Taxonomy" id="2564100"/>
    <lineage>
        <taxon>Bacteria</taxon>
        <taxon>Bacillati</taxon>
        <taxon>Bacillota</taxon>
        <taxon>Bacilli</taxon>
        <taxon>Bacillales</taxon>
        <taxon>Paenibacillaceae</taxon>
        <taxon>Cohnella</taxon>
    </lineage>
</organism>
<protein>
    <submittedName>
        <fullName evidence="1">Esterase family protein</fullName>
    </submittedName>
</protein>
<dbReference type="AlphaFoldDB" id="A0A4U0FCN3"/>
<sequence>MARFECSFFSSTLGLHTAMNVILPDGPPKTRFPTLYLLHGLSDDHTNWLRRTSVERYAEAHGLAVVIPNVHRSFYTDMKHGLPYWTFISEEVPSLARSWFPLSEDRERNYAAGLSMGGYGAFKLALRCPDRFAAGVSLSGALDAAHLREDGPVLTPAEFERIFGSDEALRNSQDNLFHAAETLAAGSAPAPKLFQCCGTEDFLYGANLRFRDHARKLGFDLYYEEGPGSHEWGYWDAGIQRALDWLPIPGR</sequence>
<dbReference type="RefSeq" id="WP_136777062.1">
    <property type="nucleotide sequence ID" value="NZ_SUPK01000003.1"/>
</dbReference>
<comment type="caution">
    <text evidence="1">The sequence shown here is derived from an EMBL/GenBank/DDBJ whole genome shotgun (WGS) entry which is preliminary data.</text>
</comment>
<dbReference type="Gene3D" id="3.40.50.1820">
    <property type="entry name" value="alpha/beta hydrolase"/>
    <property type="match status" value="1"/>
</dbReference>
<dbReference type="InterPro" id="IPR050583">
    <property type="entry name" value="Mycobacterial_A85_antigen"/>
</dbReference>